<dbReference type="EMBL" id="QXGC01004369">
    <property type="protein sequence ID" value="KAE9169736.1"/>
    <property type="molecule type" value="Genomic_DNA"/>
</dbReference>
<organism evidence="1 2">
    <name type="scientific">Phytophthora fragariae</name>
    <dbReference type="NCBI Taxonomy" id="53985"/>
    <lineage>
        <taxon>Eukaryota</taxon>
        <taxon>Sar</taxon>
        <taxon>Stramenopiles</taxon>
        <taxon>Oomycota</taxon>
        <taxon>Peronosporomycetes</taxon>
        <taxon>Peronosporales</taxon>
        <taxon>Peronosporaceae</taxon>
        <taxon>Phytophthora</taxon>
    </lineage>
</organism>
<protein>
    <submittedName>
        <fullName evidence="1">Uncharacterized protein</fullName>
    </submittedName>
</protein>
<proteinExistence type="predicted"/>
<name>A0A6G0MJR2_9STRA</name>
<evidence type="ECO:0000313" key="2">
    <source>
        <dbReference type="Proteomes" id="UP000476176"/>
    </source>
</evidence>
<accession>A0A6G0MJR2</accession>
<evidence type="ECO:0000313" key="1">
    <source>
        <dbReference type="EMBL" id="KAE9169736.1"/>
    </source>
</evidence>
<comment type="caution">
    <text evidence="1">The sequence shown here is derived from an EMBL/GenBank/DDBJ whole genome shotgun (WGS) entry which is preliminary data.</text>
</comment>
<gene>
    <name evidence="1" type="ORF">PF004_g28098</name>
</gene>
<sequence>MTWTHILKCPFTTKQAGLFASFALVCFTATYTRFAPALHASGRSVVAMTRVGLCVTLCHTHTACALLHRLDG</sequence>
<dbReference type="AlphaFoldDB" id="A0A6G0MJR2"/>
<reference evidence="1 2" key="1">
    <citation type="submission" date="2018-09" db="EMBL/GenBank/DDBJ databases">
        <title>Genomic investigation of the strawberry pathogen Phytophthora fragariae indicates pathogenicity is determined by transcriptional variation in three key races.</title>
        <authorList>
            <person name="Adams T.M."/>
            <person name="Armitage A.D."/>
            <person name="Sobczyk M.K."/>
            <person name="Bates H.J."/>
            <person name="Dunwell J.M."/>
            <person name="Nellist C.F."/>
            <person name="Harrison R.J."/>
        </authorList>
    </citation>
    <scope>NUCLEOTIDE SEQUENCE [LARGE SCALE GENOMIC DNA]</scope>
    <source>
        <strain evidence="1 2">BC-23</strain>
    </source>
</reference>
<dbReference type="Proteomes" id="UP000476176">
    <property type="component" value="Unassembled WGS sequence"/>
</dbReference>